<dbReference type="PANTHER" id="PTHR10695">
    <property type="entry name" value="DEPHOSPHO-COA KINASE-RELATED"/>
    <property type="match status" value="1"/>
</dbReference>
<evidence type="ECO:0000256" key="5">
    <source>
        <dbReference type="HAMAP-Rule" id="MF_00376"/>
    </source>
</evidence>
<dbReference type="PATRIC" id="fig|36861.3.peg.311"/>
<evidence type="ECO:0000256" key="1">
    <source>
        <dbReference type="ARBA" id="ARBA00009018"/>
    </source>
</evidence>
<dbReference type="RefSeq" id="WP_059752266.1">
    <property type="nucleotide sequence ID" value="NZ_LDUG01000016.1"/>
</dbReference>
<gene>
    <name evidence="5 7" type="primary">coaE</name>
    <name evidence="7" type="ORF">ABW22_04290</name>
</gene>
<evidence type="ECO:0000256" key="6">
    <source>
        <dbReference type="SAM" id="MobiDB-lite"/>
    </source>
</evidence>
<dbReference type="EMBL" id="LDUG01000016">
    <property type="protein sequence ID" value="KVW97326.1"/>
    <property type="molecule type" value="Genomic_DNA"/>
</dbReference>
<keyword evidence="2 5" id="KW-0547">Nucleotide-binding</keyword>
<feature type="region of interest" description="Disordered" evidence="6">
    <location>
        <begin position="140"/>
        <end position="159"/>
    </location>
</feature>
<reference evidence="7 8" key="1">
    <citation type="journal article" date="2015" name="Appl. Environ. Microbiol.">
        <title>Aerobic and Anaerobic Thiosulfate Oxidation by a Cold-Adapted, Subglacial Chemoautotroph.</title>
        <authorList>
            <person name="Harrold Z.R."/>
            <person name="Skidmore M.L."/>
            <person name="Hamilton T.L."/>
            <person name="Desch L."/>
            <person name="Amada K."/>
            <person name="van Gelder W."/>
            <person name="Glover K."/>
            <person name="Roden E.E."/>
            <person name="Boyd E.S."/>
        </authorList>
    </citation>
    <scope>NUCLEOTIDE SEQUENCE [LARGE SCALE GENOMIC DNA]</scope>
    <source>
        <strain evidence="7 8">RG</strain>
    </source>
</reference>
<keyword evidence="3 5" id="KW-0067">ATP-binding</keyword>
<evidence type="ECO:0000256" key="4">
    <source>
        <dbReference type="ARBA" id="ARBA00022993"/>
    </source>
</evidence>
<comment type="pathway">
    <text evidence="5">Cofactor biosynthesis; coenzyme A biosynthesis; CoA from (R)-pantothenate: step 5/5.</text>
</comment>
<comment type="subcellular location">
    <subcellularLocation>
        <location evidence="5">Cytoplasm</location>
    </subcellularLocation>
</comment>
<name>A0A106BRJ9_THIDE</name>
<comment type="caution">
    <text evidence="7">The sequence shown here is derived from an EMBL/GenBank/DDBJ whole genome shotgun (WGS) entry which is preliminary data.</text>
</comment>
<comment type="catalytic activity">
    <reaction evidence="5">
        <text>3'-dephospho-CoA + ATP = ADP + CoA + H(+)</text>
        <dbReference type="Rhea" id="RHEA:18245"/>
        <dbReference type="ChEBI" id="CHEBI:15378"/>
        <dbReference type="ChEBI" id="CHEBI:30616"/>
        <dbReference type="ChEBI" id="CHEBI:57287"/>
        <dbReference type="ChEBI" id="CHEBI:57328"/>
        <dbReference type="ChEBI" id="CHEBI:456216"/>
        <dbReference type="EC" id="2.7.1.24"/>
    </reaction>
</comment>
<dbReference type="CDD" id="cd02022">
    <property type="entry name" value="DPCK"/>
    <property type="match status" value="1"/>
</dbReference>
<dbReference type="GO" id="GO:0005737">
    <property type="term" value="C:cytoplasm"/>
    <property type="evidence" value="ECO:0007669"/>
    <property type="project" value="UniProtKB-SubCell"/>
</dbReference>
<keyword evidence="5 7" id="KW-0808">Transferase</keyword>
<dbReference type="GO" id="GO:0005524">
    <property type="term" value="F:ATP binding"/>
    <property type="evidence" value="ECO:0007669"/>
    <property type="project" value="UniProtKB-UniRule"/>
</dbReference>
<dbReference type="SUPFAM" id="SSF52540">
    <property type="entry name" value="P-loop containing nucleoside triphosphate hydrolases"/>
    <property type="match status" value="1"/>
</dbReference>
<keyword evidence="5" id="KW-0963">Cytoplasm</keyword>
<dbReference type="PANTHER" id="PTHR10695:SF46">
    <property type="entry name" value="BIFUNCTIONAL COENZYME A SYNTHASE-RELATED"/>
    <property type="match status" value="1"/>
</dbReference>
<dbReference type="EC" id="2.7.1.24" evidence="5"/>
<comment type="similarity">
    <text evidence="1 5">Belongs to the CoaE family.</text>
</comment>
<keyword evidence="5 7" id="KW-0418">Kinase</keyword>
<dbReference type="Gene3D" id="3.40.50.300">
    <property type="entry name" value="P-loop containing nucleotide triphosphate hydrolases"/>
    <property type="match status" value="1"/>
</dbReference>
<keyword evidence="4 5" id="KW-0173">Coenzyme A biosynthesis</keyword>
<dbReference type="AlphaFoldDB" id="A0A106BRJ9"/>
<feature type="binding site" evidence="5">
    <location>
        <begin position="11"/>
        <end position="16"/>
    </location>
    <ligand>
        <name>ATP</name>
        <dbReference type="ChEBI" id="CHEBI:30616"/>
    </ligand>
</feature>
<evidence type="ECO:0000256" key="2">
    <source>
        <dbReference type="ARBA" id="ARBA00022741"/>
    </source>
</evidence>
<dbReference type="InterPro" id="IPR027417">
    <property type="entry name" value="P-loop_NTPase"/>
</dbReference>
<dbReference type="Proteomes" id="UP000064243">
    <property type="component" value="Unassembled WGS sequence"/>
</dbReference>
<feature type="compositionally biased region" description="Basic and acidic residues" evidence="6">
    <location>
        <begin position="146"/>
        <end position="159"/>
    </location>
</feature>
<organism evidence="7 8">
    <name type="scientific">Thiobacillus denitrificans</name>
    <dbReference type="NCBI Taxonomy" id="36861"/>
    <lineage>
        <taxon>Bacteria</taxon>
        <taxon>Pseudomonadati</taxon>
        <taxon>Pseudomonadota</taxon>
        <taxon>Betaproteobacteria</taxon>
        <taxon>Nitrosomonadales</taxon>
        <taxon>Thiobacillaceae</taxon>
        <taxon>Thiobacillus</taxon>
    </lineage>
</organism>
<dbReference type="PROSITE" id="PS51219">
    <property type="entry name" value="DPCK"/>
    <property type="match status" value="1"/>
</dbReference>
<dbReference type="Pfam" id="PF01121">
    <property type="entry name" value="CoaE"/>
    <property type="match status" value="3"/>
</dbReference>
<dbReference type="OrthoDB" id="9812943at2"/>
<dbReference type="UniPathway" id="UPA00241">
    <property type="reaction ID" value="UER00356"/>
</dbReference>
<evidence type="ECO:0000256" key="3">
    <source>
        <dbReference type="ARBA" id="ARBA00022840"/>
    </source>
</evidence>
<dbReference type="HAMAP" id="MF_00376">
    <property type="entry name" value="Dephospho_CoA_kinase"/>
    <property type="match status" value="1"/>
</dbReference>
<evidence type="ECO:0000313" key="7">
    <source>
        <dbReference type="EMBL" id="KVW97326.1"/>
    </source>
</evidence>
<evidence type="ECO:0000313" key="8">
    <source>
        <dbReference type="Proteomes" id="UP000064243"/>
    </source>
</evidence>
<accession>A0A106BRJ9</accession>
<dbReference type="GO" id="GO:0004140">
    <property type="term" value="F:dephospho-CoA kinase activity"/>
    <property type="evidence" value="ECO:0007669"/>
    <property type="project" value="UniProtKB-UniRule"/>
</dbReference>
<dbReference type="InterPro" id="IPR001977">
    <property type="entry name" value="Depp_CoAkinase"/>
</dbReference>
<proteinExistence type="inferred from homology"/>
<dbReference type="GO" id="GO:0015937">
    <property type="term" value="P:coenzyme A biosynthetic process"/>
    <property type="evidence" value="ECO:0007669"/>
    <property type="project" value="UniProtKB-UniRule"/>
</dbReference>
<protein>
    <recommendedName>
        <fullName evidence="5">Dephospho-CoA kinase</fullName>
        <ecNumber evidence="5">2.7.1.24</ecNumber>
    </recommendedName>
    <alternativeName>
        <fullName evidence="5">Dephosphocoenzyme A kinase</fullName>
    </alternativeName>
</protein>
<keyword evidence="8" id="KW-1185">Reference proteome</keyword>
<sequence length="257" mass="26886">MFTVGLTGGIGSGKSTVADCFTALGVPVIDTDVIARELTAPARGTPPDARPAGGLGAAPGGAALNAIRATFGEAVMQADGTLDRAALRRRIFADHAARHQLEAILHPRIRQVVGQTLATLTAPYALIVIPLLVQRQDHPQGAGRGCKADKSATTTHRPEGERLAAYPLRVETSGYQDVLNRVLVVDCPEEAQIARVMARNGLTHAEIKAILAAQAGRAERLAVADDIIVNTASLEALRAEVAALHQRYLALAAAPSP</sequence>
<comment type="function">
    <text evidence="5">Catalyzes the phosphorylation of the 3'-hydroxyl group of dephosphocoenzyme A to form coenzyme A.</text>
</comment>